<organism evidence="2">
    <name type="scientific">marine sediment metagenome</name>
    <dbReference type="NCBI Taxonomy" id="412755"/>
    <lineage>
        <taxon>unclassified sequences</taxon>
        <taxon>metagenomes</taxon>
        <taxon>ecological metagenomes</taxon>
    </lineage>
</organism>
<comment type="caution">
    <text evidence="2">The sequence shown here is derived from an EMBL/GenBank/DDBJ whole genome shotgun (WGS) entry which is preliminary data.</text>
</comment>
<evidence type="ECO:0000313" key="2">
    <source>
        <dbReference type="EMBL" id="GAG47491.1"/>
    </source>
</evidence>
<keyword evidence="1" id="KW-0472">Membrane</keyword>
<protein>
    <submittedName>
        <fullName evidence="2">Uncharacterized protein</fullName>
    </submittedName>
</protein>
<keyword evidence="1" id="KW-1133">Transmembrane helix</keyword>
<feature type="transmembrane region" description="Helical" evidence="1">
    <location>
        <begin position="20"/>
        <end position="41"/>
    </location>
</feature>
<reference evidence="2" key="1">
    <citation type="journal article" date="2014" name="Front. Microbiol.">
        <title>High frequency of phylogenetically diverse reductive dehalogenase-homologous genes in deep subseafloor sedimentary metagenomes.</title>
        <authorList>
            <person name="Kawai M."/>
            <person name="Futagami T."/>
            <person name="Toyoda A."/>
            <person name="Takaki Y."/>
            <person name="Nishi S."/>
            <person name="Hori S."/>
            <person name="Arai W."/>
            <person name="Tsubouchi T."/>
            <person name="Morono Y."/>
            <person name="Uchiyama I."/>
            <person name="Ito T."/>
            <person name="Fujiyama A."/>
            <person name="Inagaki F."/>
            <person name="Takami H."/>
        </authorList>
    </citation>
    <scope>NUCLEOTIDE SEQUENCE</scope>
    <source>
        <strain evidence="2">Expedition CK06-06</strain>
    </source>
</reference>
<accession>X0ZGN0</accession>
<feature type="non-terminal residue" evidence="2">
    <location>
        <position position="65"/>
    </location>
</feature>
<dbReference type="EMBL" id="BARS01050334">
    <property type="protein sequence ID" value="GAG47491.1"/>
    <property type="molecule type" value="Genomic_DNA"/>
</dbReference>
<keyword evidence="1" id="KW-0812">Transmembrane</keyword>
<sequence>MYVFENPVLQRELLANLRMARAFFLLLFYLALLGGVVYLAWPSDRTLDLTRNPEAAKRLVNLFFL</sequence>
<evidence type="ECO:0000256" key="1">
    <source>
        <dbReference type="SAM" id="Phobius"/>
    </source>
</evidence>
<name>X0ZGN0_9ZZZZ</name>
<proteinExistence type="predicted"/>
<dbReference type="AlphaFoldDB" id="X0ZGN0"/>
<gene>
    <name evidence="2" type="ORF">S01H1_75166</name>
</gene>